<dbReference type="Pfam" id="PF12937">
    <property type="entry name" value="F-box-like"/>
    <property type="match status" value="1"/>
</dbReference>
<dbReference type="InterPro" id="IPR001810">
    <property type="entry name" value="F-box_dom"/>
</dbReference>
<dbReference type="OrthoDB" id="3209747at2759"/>
<sequence length="349" mass="38791">MASTNCLFIPELFDIVCAHSDPRDLCRMARTCRAWQSIALDSIWNTLSSMNPILGLLPRDAWTTETKMIGWGLEVEVLIFTRPLTAADWERPLAYTSRVRSLTADVGTRSIAASQTNIVDILSTCPVPLFPHLRTLSLRVSSSAPLLKFFDSLVGHTDTLDSLALWLDQACASQQVPLVPLNDGLHSRCPNLFKFALYAPWLTASRDILAGWKHLRVLRAPRLSREALRHVATLARLEQLVLTDSRAQEFDAGETLPFPALARLEMRLDQLDGATAFLSSLDSEQPLRSVKLHYTAKAPTLLVETFMRALTEQCDQLDELLINGVRATLDGSAEEWNIPKGQSRSTATA</sequence>
<proteinExistence type="predicted"/>
<dbReference type="Proteomes" id="UP000320762">
    <property type="component" value="Unassembled WGS sequence"/>
</dbReference>
<evidence type="ECO:0000259" key="1">
    <source>
        <dbReference type="Pfam" id="PF12937"/>
    </source>
</evidence>
<dbReference type="CDD" id="cd09917">
    <property type="entry name" value="F-box_SF"/>
    <property type="match status" value="1"/>
</dbReference>
<reference evidence="2 3" key="1">
    <citation type="journal article" date="2019" name="New Phytol.">
        <title>Comparative genomics reveals unique wood-decay strategies and fruiting body development in the Schizophyllaceae.</title>
        <authorList>
            <person name="Almasi E."/>
            <person name="Sahu N."/>
            <person name="Krizsan K."/>
            <person name="Balint B."/>
            <person name="Kovacs G.M."/>
            <person name="Kiss B."/>
            <person name="Cseklye J."/>
            <person name="Drula E."/>
            <person name="Henrissat B."/>
            <person name="Nagy I."/>
            <person name="Chovatia M."/>
            <person name="Adam C."/>
            <person name="LaButti K."/>
            <person name="Lipzen A."/>
            <person name="Riley R."/>
            <person name="Grigoriev I.V."/>
            <person name="Nagy L.G."/>
        </authorList>
    </citation>
    <scope>NUCLEOTIDE SEQUENCE [LARGE SCALE GENOMIC DNA]</scope>
    <source>
        <strain evidence="2 3">NL-1724</strain>
    </source>
</reference>
<dbReference type="InterPro" id="IPR036047">
    <property type="entry name" value="F-box-like_dom_sf"/>
</dbReference>
<gene>
    <name evidence="2" type="ORF">BD626DRAFT_629301</name>
</gene>
<protein>
    <recommendedName>
        <fullName evidence="1">F-box domain-containing protein</fullName>
    </recommendedName>
</protein>
<name>A0A550CHS5_9AGAR</name>
<evidence type="ECO:0000313" key="3">
    <source>
        <dbReference type="Proteomes" id="UP000320762"/>
    </source>
</evidence>
<dbReference type="EMBL" id="VDMD01000007">
    <property type="protein sequence ID" value="TRM64343.1"/>
    <property type="molecule type" value="Genomic_DNA"/>
</dbReference>
<dbReference type="AlphaFoldDB" id="A0A550CHS5"/>
<accession>A0A550CHS5</accession>
<evidence type="ECO:0000313" key="2">
    <source>
        <dbReference type="EMBL" id="TRM64343.1"/>
    </source>
</evidence>
<dbReference type="SUPFAM" id="SSF81383">
    <property type="entry name" value="F-box domain"/>
    <property type="match status" value="1"/>
</dbReference>
<comment type="caution">
    <text evidence="2">The sequence shown here is derived from an EMBL/GenBank/DDBJ whole genome shotgun (WGS) entry which is preliminary data.</text>
</comment>
<feature type="domain" description="F-box" evidence="1">
    <location>
        <begin position="18"/>
        <end position="47"/>
    </location>
</feature>
<dbReference type="Gene3D" id="1.20.1280.50">
    <property type="match status" value="1"/>
</dbReference>
<dbReference type="STRING" id="97359.A0A550CHS5"/>
<organism evidence="2 3">
    <name type="scientific">Schizophyllum amplum</name>
    <dbReference type="NCBI Taxonomy" id="97359"/>
    <lineage>
        <taxon>Eukaryota</taxon>
        <taxon>Fungi</taxon>
        <taxon>Dikarya</taxon>
        <taxon>Basidiomycota</taxon>
        <taxon>Agaricomycotina</taxon>
        <taxon>Agaricomycetes</taxon>
        <taxon>Agaricomycetidae</taxon>
        <taxon>Agaricales</taxon>
        <taxon>Schizophyllaceae</taxon>
        <taxon>Schizophyllum</taxon>
    </lineage>
</organism>
<keyword evidence="3" id="KW-1185">Reference proteome</keyword>